<dbReference type="InterPro" id="IPR052369">
    <property type="entry name" value="UG_Glycosaminoglycan_Hydrolase"/>
</dbReference>
<dbReference type="PANTHER" id="PTHR36845:SF1">
    <property type="entry name" value="HYDROLASE, PUTATIVE (AFU_ORTHOLOGUE AFUA_7G05090)-RELATED"/>
    <property type="match status" value="1"/>
</dbReference>
<keyword evidence="1" id="KW-0378">Hydrolase</keyword>
<name>A0A0H1RNE8_9HYPH</name>
<accession>A0A0H1RNE8</accession>
<dbReference type="OrthoDB" id="428577at2"/>
<dbReference type="GO" id="GO:0052757">
    <property type="term" value="F:chondroitin hydrolase activity"/>
    <property type="evidence" value="ECO:0007669"/>
    <property type="project" value="TreeGrafter"/>
</dbReference>
<dbReference type="GO" id="GO:0000272">
    <property type="term" value="P:polysaccharide catabolic process"/>
    <property type="evidence" value="ECO:0007669"/>
    <property type="project" value="TreeGrafter"/>
</dbReference>
<dbReference type="EMBL" id="LCYG01000015">
    <property type="protein sequence ID" value="KLK94212.1"/>
    <property type="molecule type" value="Genomic_DNA"/>
</dbReference>
<organism evidence="3 4">
    <name type="scientific">Microvirga vignae</name>
    <dbReference type="NCBI Taxonomy" id="1225564"/>
    <lineage>
        <taxon>Bacteria</taxon>
        <taxon>Pseudomonadati</taxon>
        <taxon>Pseudomonadota</taxon>
        <taxon>Alphaproteobacteria</taxon>
        <taxon>Hyphomicrobiales</taxon>
        <taxon>Methylobacteriaceae</taxon>
        <taxon>Microvirga</taxon>
    </lineage>
</organism>
<dbReference type="SUPFAM" id="SSF48208">
    <property type="entry name" value="Six-hairpin glycosidases"/>
    <property type="match status" value="1"/>
</dbReference>
<dbReference type="AlphaFoldDB" id="A0A0H1RNE8"/>
<evidence type="ECO:0000313" key="4">
    <source>
        <dbReference type="Proteomes" id="UP000035489"/>
    </source>
</evidence>
<dbReference type="PATRIC" id="fig|1225564.3.peg.1246"/>
<dbReference type="InterPro" id="IPR012341">
    <property type="entry name" value="6hp_glycosidase-like_sf"/>
</dbReference>
<evidence type="ECO:0000256" key="2">
    <source>
        <dbReference type="ARBA" id="ARBA00038358"/>
    </source>
</evidence>
<dbReference type="InterPro" id="IPR008928">
    <property type="entry name" value="6-hairpin_glycosidase_sf"/>
</dbReference>
<dbReference type="Gene3D" id="1.50.10.10">
    <property type="match status" value="1"/>
</dbReference>
<dbReference type="STRING" id="1225564.AA309_04430"/>
<reference evidence="3 4" key="1">
    <citation type="submission" date="2015-05" db="EMBL/GenBank/DDBJ databases">
        <title>Draft genome sequence of Microvirga vignae strain BR3299, a novel nitrogen fixing bacteria isolated from Brazil semi-aired region.</title>
        <authorList>
            <person name="Zilli J.E."/>
            <person name="Passos S.R."/>
            <person name="Leite J."/>
            <person name="Baldani J.I."/>
            <person name="Xavier G.R."/>
            <person name="Rumjaneck N.G."/>
            <person name="Simoes-Araujo J.L."/>
        </authorList>
    </citation>
    <scope>NUCLEOTIDE SEQUENCE [LARGE SCALE GENOMIC DNA]</scope>
    <source>
        <strain evidence="3 4">BR3299</strain>
    </source>
</reference>
<dbReference type="RefSeq" id="WP_150117386.1">
    <property type="nucleotide sequence ID" value="NZ_LCYG01000015.1"/>
</dbReference>
<sequence length="389" mass="44746">MKPEIAVARMVDGMNTLLRETGLPNAPGIPSWSDLTGTYAMLDQYRPNRTNWGTAEYNWKDFQYVGFLTGRLWLLARLTGDERFSNAAAELCRRIEPVLSKGPVTSENCGFDITYALAWGYNFTRDTWYRDAALRALHNFAEGYRPELRLFMCDSDSDEVVIDTAGPFVCFLWGGSFEPRLRELLKTHMDRILELGLVKDDGECFQGLQFDLEKGVVKRYYSRQGYTENSRWTRAQAWGVHNYLNGYEATKDPVHLDVAVRAAKWFWDHLPSTMVNFYDYDDPRAPRIPLDTCSSFMVANAMIRFGRMPEVKDGAEWAKRGRQIVERVCADHMTYGGTILHGSWGQISDRLGIGRWPQEDVMGYGNYWSAECLYRLLSDDWSVVELNQN</sequence>
<evidence type="ECO:0008006" key="5">
    <source>
        <dbReference type="Google" id="ProtNLM"/>
    </source>
</evidence>
<gene>
    <name evidence="3" type="ORF">AA309_04430</name>
</gene>
<comment type="caution">
    <text evidence="3">The sequence shown here is derived from an EMBL/GenBank/DDBJ whole genome shotgun (WGS) entry which is preliminary data.</text>
</comment>
<proteinExistence type="inferred from homology"/>
<evidence type="ECO:0000313" key="3">
    <source>
        <dbReference type="EMBL" id="KLK94212.1"/>
    </source>
</evidence>
<protein>
    <recommendedName>
        <fullName evidence="5">Linalool dehydratase/isomerase domain-containing protein</fullName>
    </recommendedName>
</protein>
<dbReference type="PANTHER" id="PTHR36845">
    <property type="entry name" value="HYDROLASE, PUTATIVE (AFU_ORTHOLOGUE AFUA_7G05090)-RELATED"/>
    <property type="match status" value="1"/>
</dbReference>
<evidence type="ECO:0000256" key="1">
    <source>
        <dbReference type="ARBA" id="ARBA00022801"/>
    </source>
</evidence>
<comment type="similarity">
    <text evidence="2">Belongs to the glycosyl hydrolase 88 family.</text>
</comment>
<keyword evidence="4" id="KW-1185">Reference proteome</keyword>
<dbReference type="Proteomes" id="UP000035489">
    <property type="component" value="Unassembled WGS sequence"/>
</dbReference>